<reference evidence="1" key="1">
    <citation type="submission" date="2020-02" db="EMBL/GenBank/DDBJ databases">
        <authorList>
            <person name="Meier V. D."/>
        </authorList>
    </citation>
    <scope>NUCLEOTIDE SEQUENCE</scope>
    <source>
        <strain evidence="1">AVDCRST_MAG19</strain>
    </source>
</reference>
<name>A0A6J4UEC2_9BACT</name>
<accession>A0A6J4UEC2</accession>
<evidence type="ECO:0000313" key="1">
    <source>
        <dbReference type="EMBL" id="CAA9548184.1"/>
    </source>
</evidence>
<dbReference type="Gene3D" id="1.20.58.340">
    <property type="entry name" value="Magnesium transport protein CorA, transmembrane region"/>
    <property type="match status" value="1"/>
</dbReference>
<dbReference type="EMBL" id="CADCWL010000024">
    <property type="protein sequence ID" value="CAA9548184.1"/>
    <property type="molecule type" value="Genomic_DNA"/>
</dbReference>
<protein>
    <submittedName>
        <fullName evidence="1">Magnesium and cobalt transport protein CorA</fullName>
    </submittedName>
</protein>
<organism evidence="1">
    <name type="scientific">uncultured Thermomicrobiales bacterium</name>
    <dbReference type="NCBI Taxonomy" id="1645740"/>
    <lineage>
        <taxon>Bacteria</taxon>
        <taxon>Pseudomonadati</taxon>
        <taxon>Thermomicrobiota</taxon>
        <taxon>Thermomicrobia</taxon>
        <taxon>Thermomicrobiales</taxon>
        <taxon>environmental samples</taxon>
    </lineage>
</organism>
<dbReference type="AlphaFoldDB" id="A0A6J4UEC2"/>
<dbReference type="InterPro" id="IPR045861">
    <property type="entry name" value="CorA_cytoplasmic_dom"/>
</dbReference>
<gene>
    <name evidence="1" type="ORF">AVDCRST_MAG19-554</name>
</gene>
<proteinExistence type="predicted"/>
<sequence>MVAFVEPQAFVGPDVVVTVRHGEGSDLRRVRRRAGEEPDILSRQPEAILSAILDRVVDDRGPVVGGPENDVDEIETEVFGGTAGVTAAPPSWRGR</sequence>
<dbReference type="SUPFAM" id="SSF143865">
    <property type="entry name" value="CorA soluble domain-like"/>
    <property type="match status" value="1"/>
</dbReference>